<organism evidence="5 6">
    <name type="scientific">Planctopirus limnophila (strain ATCC 43296 / DSM 3776 / IFAM 1008 / Mu 290)</name>
    <name type="common">Planctomyces limnophilus</name>
    <dbReference type="NCBI Taxonomy" id="521674"/>
    <lineage>
        <taxon>Bacteria</taxon>
        <taxon>Pseudomonadati</taxon>
        <taxon>Planctomycetota</taxon>
        <taxon>Planctomycetia</taxon>
        <taxon>Planctomycetales</taxon>
        <taxon>Planctomycetaceae</taxon>
        <taxon>Planctopirus</taxon>
    </lineage>
</organism>
<dbReference type="InterPro" id="IPR003115">
    <property type="entry name" value="ParB_N"/>
</dbReference>
<keyword evidence="5" id="KW-0614">Plasmid</keyword>
<dbReference type="InterPro" id="IPR004437">
    <property type="entry name" value="ParB/RepB/Spo0J"/>
</dbReference>
<gene>
    <name evidence="5" type="ordered locus">Plim_4296</name>
</gene>
<proteinExistence type="inferred from homology"/>
<dbReference type="SUPFAM" id="SSF110849">
    <property type="entry name" value="ParB/Sulfiredoxin"/>
    <property type="match status" value="1"/>
</dbReference>
<feature type="region of interest" description="Disordered" evidence="3">
    <location>
        <begin position="67"/>
        <end position="103"/>
    </location>
</feature>
<accession>D5SZI3</accession>
<dbReference type="SMART" id="SM00470">
    <property type="entry name" value="ParB"/>
    <property type="match status" value="1"/>
</dbReference>
<dbReference type="NCBIfam" id="TIGR00180">
    <property type="entry name" value="parB_part"/>
    <property type="match status" value="1"/>
</dbReference>
<dbReference type="KEGG" id="plm:Plim_4296"/>
<dbReference type="InterPro" id="IPR001387">
    <property type="entry name" value="Cro/C1-type_HTH"/>
</dbReference>
<reference evidence="5 6" key="1">
    <citation type="journal article" date="2010" name="Stand. Genomic Sci.">
        <title>Complete genome sequence of Planctomyces limnophilus type strain (Mu 290).</title>
        <authorList>
            <person name="Labutti K."/>
            <person name="Sikorski J."/>
            <person name="Schneider S."/>
            <person name="Nolan M."/>
            <person name="Lucas S."/>
            <person name="Glavina Del Rio T."/>
            <person name="Tice H."/>
            <person name="Cheng J.F."/>
            <person name="Goodwin L."/>
            <person name="Pitluck S."/>
            <person name="Liolios K."/>
            <person name="Ivanova N."/>
            <person name="Mavromatis K."/>
            <person name="Mikhailova N."/>
            <person name="Pati A."/>
            <person name="Chen A."/>
            <person name="Palaniappan K."/>
            <person name="Land M."/>
            <person name="Hauser L."/>
            <person name="Chang Y.J."/>
            <person name="Jeffries C.D."/>
            <person name="Tindall B.J."/>
            <person name="Rohde M."/>
            <person name="Goker M."/>
            <person name="Woyke T."/>
            <person name="Bristow J."/>
            <person name="Eisen J.A."/>
            <person name="Markowitz V."/>
            <person name="Hugenholtz P."/>
            <person name="Kyrpides N.C."/>
            <person name="Klenk H.P."/>
            <person name="Lapidus A."/>
        </authorList>
    </citation>
    <scope>NUCLEOTIDE SEQUENCE [LARGE SCALE GENOMIC DNA]</scope>
    <source>
        <strain evidence="6">ATCC 43296 / DSM 3776 / IFAM 1008 / 290</strain>
        <plasmid evidence="5 6">pPLIM01</plasmid>
    </source>
</reference>
<name>D5SZI3_PLAL2</name>
<dbReference type="Gene3D" id="3.90.1530.30">
    <property type="match status" value="1"/>
</dbReference>
<dbReference type="InterPro" id="IPR041468">
    <property type="entry name" value="HTH_ParB/Spo0J"/>
</dbReference>
<keyword evidence="2" id="KW-0159">Chromosome partition</keyword>
<dbReference type="Pfam" id="PF17762">
    <property type="entry name" value="HTH_ParB"/>
    <property type="match status" value="1"/>
</dbReference>
<evidence type="ECO:0000259" key="4">
    <source>
        <dbReference type="PROSITE" id="PS50943"/>
    </source>
</evidence>
<feature type="compositionally biased region" description="Basic and acidic residues" evidence="3">
    <location>
        <begin position="391"/>
        <end position="400"/>
    </location>
</feature>
<dbReference type="InterPro" id="IPR050336">
    <property type="entry name" value="Chromosome_partition/occlusion"/>
</dbReference>
<dbReference type="PANTHER" id="PTHR33375">
    <property type="entry name" value="CHROMOSOME-PARTITIONING PROTEIN PARB-RELATED"/>
    <property type="match status" value="1"/>
</dbReference>
<feature type="region of interest" description="Disordered" evidence="3">
    <location>
        <begin position="391"/>
        <end position="418"/>
    </location>
</feature>
<feature type="domain" description="HTH cro/C1-type" evidence="4">
    <location>
        <begin position="224"/>
        <end position="252"/>
    </location>
</feature>
<dbReference type="CDD" id="cd00093">
    <property type="entry name" value="HTH_XRE"/>
    <property type="match status" value="1"/>
</dbReference>
<dbReference type="eggNOG" id="COG1475">
    <property type="taxonomic scope" value="Bacteria"/>
</dbReference>
<evidence type="ECO:0000256" key="2">
    <source>
        <dbReference type="ARBA" id="ARBA00022829"/>
    </source>
</evidence>
<dbReference type="GO" id="GO:0045881">
    <property type="term" value="P:positive regulation of sporulation resulting in formation of a cellular spore"/>
    <property type="evidence" value="ECO:0007669"/>
    <property type="project" value="TreeGrafter"/>
</dbReference>
<dbReference type="Proteomes" id="UP000002220">
    <property type="component" value="Plasmid pPLIM01"/>
</dbReference>
<dbReference type="SUPFAM" id="SSF109709">
    <property type="entry name" value="KorB DNA-binding domain-like"/>
    <property type="match status" value="1"/>
</dbReference>
<dbReference type="GO" id="GO:0007059">
    <property type="term" value="P:chromosome segregation"/>
    <property type="evidence" value="ECO:0007669"/>
    <property type="project" value="UniProtKB-KW"/>
</dbReference>
<dbReference type="PANTHER" id="PTHR33375:SF1">
    <property type="entry name" value="CHROMOSOME-PARTITIONING PROTEIN PARB-RELATED"/>
    <property type="match status" value="1"/>
</dbReference>
<dbReference type="GO" id="GO:0005694">
    <property type="term" value="C:chromosome"/>
    <property type="evidence" value="ECO:0007669"/>
    <property type="project" value="TreeGrafter"/>
</dbReference>
<evidence type="ECO:0000256" key="1">
    <source>
        <dbReference type="ARBA" id="ARBA00006295"/>
    </source>
</evidence>
<evidence type="ECO:0000256" key="3">
    <source>
        <dbReference type="SAM" id="MobiDB-lite"/>
    </source>
</evidence>
<evidence type="ECO:0000313" key="6">
    <source>
        <dbReference type="Proteomes" id="UP000002220"/>
    </source>
</evidence>
<dbReference type="AlphaFoldDB" id="D5SZI3"/>
<evidence type="ECO:0000313" key="5">
    <source>
        <dbReference type="EMBL" id="ADG70103.1"/>
    </source>
</evidence>
<protein>
    <submittedName>
        <fullName evidence="5">ParB-like partition protein</fullName>
    </submittedName>
</protein>
<comment type="similarity">
    <text evidence="1">Belongs to the ParB family.</text>
</comment>
<dbReference type="Gene3D" id="1.10.10.2830">
    <property type="match status" value="1"/>
</dbReference>
<dbReference type="InterPro" id="IPR036086">
    <property type="entry name" value="ParB/Sulfiredoxin_sf"/>
</dbReference>
<feature type="compositionally biased region" description="Low complexity" evidence="3">
    <location>
        <begin position="67"/>
        <end position="81"/>
    </location>
</feature>
<geneLocation type="plasmid" evidence="5 6">
    <name>pPLIM01</name>
</geneLocation>
<dbReference type="GO" id="GO:0003677">
    <property type="term" value="F:DNA binding"/>
    <property type="evidence" value="ECO:0007669"/>
    <property type="project" value="InterPro"/>
</dbReference>
<sequence>MTKTEEELLNPTYVAALALGSINDRTKGLHFEHGHSWVTSEVNHALRNLESMCSPTPEEEEFFMATKTKPAPAKPTKATKPAKPKETAPEVTSESSQEHPGKAFIVDRSRDIPLSQLDPSPWQVRKKTSSEWIAELGQSLLDDGQLAPLLVRLSKIINQGSLANRYEIIAGHTRAFAAGQVGLKSLRCDILECDDETAQRLVLIDNAKRKDLTKIEQAQALKALVETYEAAGKSQRQLAADIGISQGQISNLTRLLLLPPEVQELVISGEITQASAREAVPMLQHPKIAKAFVAEIADIRDVAVEEAERQGEEARIDLMNSIRSVVREIGQPLDGQIYYKGRWVNRAFKLTPEIEEQLDIVDLSSNPKDPRRYALNKKLFEELQDKAEAKKKADEQKGIEGKCSGKKQLTPAQQKEKDKQQAEQLAARIAKWKIRIQKDMVCDWIDTTASEREMVSVLGWLWLHWQHHSEKRVISESLREALQESGMKDFNPDERELVKALLKADQPKDDLVFPQVLRSMGLKILRRCEVAPFRIADPEIIQIIFDYARLNIETVWASAYGEDVEEFFGMHSTAQLTALAKELKISVSSPKKIDMIDDLLQHCWGKPCPKSIIDAKAADASGKW</sequence>
<dbReference type="PROSITE" id="PS50943">
    <property type="entry name" value="HTH_CROC1"/>
    <property type="match status" value="1"/>
</dbReference>
<dbReference type="HOGENOM" id="CLU_437967_0_0_0"/>
<dbReference type="Pfam" id="PF02195">
    <property type="entry name" value="ParB_N"/>
    <property type="match status" value="1"/>
</dbReference>
<keyword evidence="6" id="KW-1185">Reference proteome</keyword>
<dbReference type="EMBL" id="CP001745">
    <property type="protein sequence ID" value="ADG70103.1"/>
    <property type="molecule type" value="Genomic_DNA"/>
</dbReference>